<dbReference type="RefSeq" id="WP_218899243.1">
    <property type="nucleotide sequence ID" value="NZ_BAAAJZ010000008.1"/>
</dbReference>
<dbReference type="Proteomes" id="UP000549695">
    <property type="component" value="Unassembled WGS sequence"/>
</dbReference>
<feature type="domain" description="Mycothiol-dependent maleylpyruvate isomerase metal-binding" evidence="1">
    <location>
        <begin position="13"/>
        <end position="129"/>
    </location>
</feature>
<dbReference type="SUPFAM" id="SSF109854">
    <property type="entry name" value="DinB/YfiT-like putative metalloenzymes"/>
    <property type="match status" value="1"/>
</dbReference>
<dbReference type="InterPro" id="IPR024344">
    <property type="entry name" value="MDMPI_metal-binding"/>
</dbReference>
<protein>
    <recommendedName>
        <fullName evidence="1">Mycothiol-dependent maleylpyruvate isomerase metal-binding domain-containing protein</fullName>
    </recommendedName>
</protein>
<reference evidence="2 3" key="1">
    <citation type="submission" date="2020-07" db="EMBL/GenBank/DDBJ databases">
        <title>Sequencing the genomes of 1000 actinobacteria strains.</title>
        <authorList>
            <person name="Klenk H.-P."/>
        </authorList>
    </citation>
    <scope>NUCLEOTIDE SEQUENCE [LARGE SCALE GENOMIC DNA]</scope>
    <source>
        <strain evidence="2 3">DSM 44749</strain>
    </source>
</reference>
<evidence type="ECO:0000313" key="3">
    <source>
        <dbReference type="Proteomes" id="UP000549695"/>
    </source>
</evidence>
<dbReference type="Gene3D" id="1.20.120.450">
    <property type="entry name" value="dinb family like domain"/>
    <property type="match status" value="1"/>
</dbReference>
<evidence type="ECO:0000259" key="1">
    <source>
        <dbReference type="Pfam" id="PF11716"/>
    </source>
</evidence>
<dbReference type="InterPro" id="IPR034660">
    <property type="entry name" value="DinB/YfiT-like"/>
</dbReference>
<dbReference type="GeneID" id="98051270"/>
<dbReference type="Pfam" id="PF11716">
    <property type="entry name" value="MDMPI_N"/>
    <property type="match status" value="1"/>
</dbReference>
<dbReference type="AlphaFoldDB" id="A0A852VYP4"/>
<comment type="caution">
    <text evidence="2">The sequence shown here is derived from an EMBL/GenBank/DDBJ whole genome shotgun (WGS) entry which is preliminary data.</text>
</comment>
<proteinExistence type="predicted"/>
<keyword evidence="3" id="KW-1185">Reference proteome</keyword>
<organism evidence="2 3">
    <name type="scientific">Pseudonocardia alni</name>
    <name type="common">Amycolata alni</name>
    <dbReference type="NCBI Taxonomy" id="33907"/>
    <lineage>
        <taxon>Bacteria</taxon>
        <taxon>Bacillati</taxon>
        <taxon>Actinomycetota</taxon>
        <taxon>Actinomycetes</taxon>
        <taxon>Pseudonocardiales</taxon>
        <taxon>Pseudonocardiaceae</taxon>
        <taxon>Pseudonocardia</taxon>
    </lineage>
</organism>
<sequence>MRADDVENAVTMMVGALGAVPDDGWSAPAGPLDWSCRDTVVHVADDLFGYAAQVAIAPPDDYPPFEIVVPDTVGTAGLLQVVATGGAMLAAAVRTAPGGVRGWHPYGDADAAGFAAMGVTEVLVHTHDITRTTDPAWTLPAAPCRGVLARLWPDVDAGDDPAGALLHHTGRASWRGVPAPARWRWHGTPR</sequence>
<dbReference type="GO" id="GO:0046872">
    <property type="term" value="F:metal ion binding"/>
    <property type="evidence" value="ECO:0007669"/>
    <property type="project" value="InterPro"/>
</dbReference>
<accession>A0A852VYP4</accession>
<dbReference type="EMBL" id="JACCCZ010000001">
    <property type="protein sequence ID" value="NYG01190.1"/>
    <property type="molecule type" value="Genomic_DNA"/>
</dbReference>
<evidence type="ECO:0000313" key="2">
    <source>
        <dbReference type="EMBL" id="NYG01190.1"/>
    </source>
</evidence>
<gene>
    <name evidence="2" type="ORF">HDA37_001475</name>
</gene>
<name>A0A852VYP4_PSEA5</name>